<keyword evidence="4" id="KW-0479">Metal-binding</keyword>
<reference evidence="8 9" key="2">
    <citation type="submission" date="2019-04" db="EMBL/GenBank/DDBJ databases">
        <title>The genome sequence of big-headed turtle.</title>
        <authorList>
            <person name="Gong S."/>
        </authorList>
    </citation>
    <scope>NUCLEOTIDE SEQUENCE [LARGE SCALE GENOMIC DNA]</scope>
    <source>
        <strain evidence="8">DO16091913</strain>
        <tissue evidence="8">Muscle</tissue>
    </source>
</reference>
<dbReference type="GO" id="GO:0003950">
    <property type="term" value="F:NAD+ poly-ADP-ribosyltransferase activity"/>
    <property type="evidence" value="ECO:0007669"/>
    <property type="project" value="InterPro"/>
</dbReference>
<dbReference type="STRING" id="55544.A0A4D9DQL1"/>
<dbReference type="PROSITE" id="PS50918">
    <property type="entry name" value="WWE"/>
    <property type="match status" value="1"/>
</dbReference>
<keyword evidence="9" id="KW-1185">Reference proteome</keyword>
<keyword evidence="4" id="KW-0863">Zinc-finger</keyword>
<evidence type="ECO:0000259" key="5">
    <source>
        <dbReference type="PROSITE" id="PS50103"/>
    </source>
</evidence>
<reference evidence="8 9" key="1">
    <citation type="submission" date="2019-04" db="EMBL/GenBank/DDBJ databases">
        <title>Draft genome of the big-headed turtle Platysternon megacephalum.</title>
        <authorList>
            <person name="Gong S."/>
        </authorList>
    </citation>
    <scope>NUCLEOTIDE SEQUENCE [LARGE SCALE GENOMIC DNA]</scope>
    <source>
        <strain evidence="8">DO16091913</strain>
        <tissue evidence="8">Muscle</tissue>
    </source>
</reference>
<dbReference type="PANTHER" id="PTHR45740">
    <property type="entry name" value="POLY [ADP-RIBOSE] POLYMERASE"/>
    <property type="match status" value="1"/>
</dbReference>
<accession>A0A4D9DQL1</accession>
<dbReference type="InterPro" id="IPR012317">
    <property type="entry name" value="Poly(ADP-ribose)pol_cat_dom"/>
</dbReference>
<evidence type="ECO:0000313" key="8">
    <source>
        <dbReference type="EMBL" id="TFJ98541.1"/>
    </source>
</evidence>
<feature type="domain" description="C3H1-type" evidence="5">
    <location>
        <begin position="26"/>
        <end position="53"/>
    </location>
</feature>
<evidence type="ECO:0000259" key="7">
    <source>
        <dbReference type="PROSITE" id="PS51059"/>
    </source>
</evidence>
<comment type="similarity">
    <text evidence="3">Belongs to the ARTD/PARP family.</text>
</comment>
<comment type="caution">
    <text evidence="8">The sequence shown here is derived from an EMBL/GenBank/DDBJ whole genome shotgun (WGS) entry which is preliminary data.</text>
</comment>
<dbReference type="Pfam" id="PF02825">
    <property type="entry name" value="WWE"/>
    <property type="match status" value="1"/>
</dbReference>
<dbReference type="GO" id="GO:0005634">
    <property type="term" value="C:nucleus"/>
    <property type="evidence" value="ECO:0007669"/>
    <property type="project" value="UniProtKB-SubCell"/>
</dbReference>
<dbReference type="InterPro" id="IPR000571">
    <property type="entry name" value="Znf_CCCH"/>
</dbReference>
<dbReference type="Pfam" id="PF00644">
    <property type="entry name" value="PARP"/>
    <property type="match status" value="1"/>
</dbReference>
<organism evidence="8 9">
    <name type="scientific">Platysternon megacephalum</name>
    <name type="common">big-headed turtle</name>
    <dbReference type="NCBI Taxonomy" id="55544"/>
    <lineage>
        <taxon>Eukaryota</taxon>
        <taxon>Metazoa</taxon>
        <taxon>Chordata</taxon>
        <taxon>Craniata</taxon>
        <taxon>Vertebrata</taxon>
        <taxon>Euteleostomi</taxon>
        <taxon>Archelosauria</taxon>
        <taxon>Testudinata</taxon>
        <taxon>Testudines</taxon>
        <taxon>Cryptodira</taxon>
        <taxon>Durocryptodira</taxon>
        <taxon>Testudinoidea</taxon>
        <taxon>Platysternidae</taxon>
        <taxon>Platysternon</taxon>
    </lineage>
</organism>
<feature type="domain" description="WWE" evidence="6">
    <location>
        <begin position="123"/>
        <end position="200"/>
    </location>
</feature>
<dbReference type="Gene3D" id="3.90.228.10">
    <property type="match status" value="1"/>
</dbReference>
<evidence type="ECO:0000256" key="2">
    <source>
        <dbReference type="ARBA" id="ARBA00023242"/>
    </source>
</evidence>
<dbReference type="PROSITE" id="PS51059">
    <property type="entry name" value="PARP_CATALYTIC"/>
    <property type="match status" value="1"/>
</dbReference>
<dbReference type="InterPro" id="IPR004170">
    <property type="entry name" value="WWE_dom"/>
</dbReference>
<evidence type="ECO:0000259" key="6">
    <source>
        <dbReference type="PROSITE" id="PS50918"/>
    </source>
</evidence>
<dbReference type="OrthoDB" id="6133115at2759"/>
<feature type="domain" description="PARP catalytic" evidence="7">
    <location>
        <begin position="252"/>
        <end position="452"/>
    </location>
</feature>
<name>A0A4D9DQL1_9SAUR</name>
<dbReference type="SUPFAM" id="SSF56399">
    <property type="entry name" value="ADP-ribosylation"/>
    <property type="match status" value="1"/>
</dbReference>
<keyword evidence="4" id="KW-0862">Zinc</keyword>
<dbReference type="EMBL" id="QXTE01000390">
    <property type="protein sequence ID" value="TFJ98541.1"/>
    <property type="molecule type" value="Genomic_DNA"/>
</dbReference>
<dbReference type="GO" id="GO:1990404">
    <property type="term" value="F:NAD+-protein mono-ADP-ribosyltransferase activity"/>
    <property type="evidence" value="ECO:0007669"/>
    <property type="project" value="TreeGrafter"/>
</dbReference>
<dbReference type="AlphaFoldDB" id="A0A4D9DQL1"/>
<dbReference type="PANTHER" id="PTHR45740:SF6">
    <property type="entry name" value="PROTEIN MONO-ADP-RIBOSYLTRANSFERASE PARP12"/>
    <property type="match status" value="1"/>
</dbReference>
<dbReference type="PROSITE" id="PS50103">
    <property type="entry name" value="ZF_C3H1"/>
    <property type="match status" value="1"/>
</dbReference>
<sequence length="452" mass="52703">MDLQNERRSPEHLASEDGAQFHIHQADGIRICDHFLLGNCPEAAGCPLHHTRYPYHWQLRRSENKAWQSLSDSAQWHLENLYCNVNKSHAHFLDNNNSSGKLALTSLEVITSETYDKARRLSNTCDPQQNPHFPTQWAVFWKNGDKWIKYEEPIFSDLLSAFEEDKELHNFELRGKHYSVDLKRFVQHSMERGYVRHIQRRPSYRSLLSMMPYLQMIPSKASILSCPTHDIPGEDPMDGYYGPYPAAWIPQPTVDQAFLQMEVTPSEAAYRSTCVLFHQSLPEDEVLVLAIYRIRNEDLWQRYTNQKKFMTWGRTKLEKQHLEKHLFFGTSARNVELICKTNFSQFLPEQHSPIFGQGIYFSLRADYSNRYSRAKKGGMRYMFLAKVLVGKSVAGRAHYRRPPEQEPGGQLCDSCVNSVTKPQVYVAFDNFQCYPYFLIHYKLLSNPVVLYS</sequence>
<evidence type="ECO:0000256" key="4">
    <source>
        <dbReference type="PROSITE-ProRule" id="PRU00723"/>
    </source>
</evidence>
<protein>
    <submittedName>
        <fullName evidence="8">Potassium voltage-gated channel subfamily A member 7</fullName>
    </submittedName>
</protein>
<feature type="zinc finger region" description="C3H1-type" evidence="4">
    <location>
        <begin position="26"/>
        <end position="53"/>
    </location>
</feature>
<proteinExistence type="inferred from homology"/>
<evidence type="ECO:0000256" key="3">
    <source>
        <dbReference type="ARBA" id="ARBA00024347"/>
    </source>
</evidence>
<dbReference type="InterPro" id="IPR051712">
    <property type="entry name" value="ARTD-AVP"/>
</dbReference>
<evidence type="ECO:0000256" key="1">
    <source>
        <dbReference type="ARBA" id="ARBA00004123"/>
    </source>
</evidence>
<gene>
    <name evidence="8" type="ORF">DR999_PMT19530</name>
</gene>
<dbReference type="Proteomes" id="UP000297703">
    <property type="component" value="Unassembled WGS sequence"/>
</dbReference>
<dbReference type="CDD" id="cd01439">
    <property type="entry name" value="TCCD_inducible_PARP_like"/>
    <property type="match status" value="1"/>
</dbReference>
<dbReference type="SUPFAM" id="SSF117839">
    <property type="entry name" value="WWE domain"/>
    <property type="match status" value="1"/>
</dbReference>
<evidence type="ECO:0000313" key="9">
    <source>
        <dbReference type="Proteomes" id="UP000297703"/>
    </source>
</evidence>
<dbReference type="InterPro" id="IPR037197">
    <property type="entry name" value="WWE_dom_sf"/>
</dbReference>
<comment type="subcellular location">
    <subcellularLocation>
        <location evidence="1">Nucleus</location>
    </subcellularLocation>
</comment>
<dbReference type="GO" id="GO:0008270">
    <property type="term" value="F:zinc ion binding"/>
    <property type="evidence" value="ECO:0007669"/>
    <property type="project" value="UniProtKB-KW"/>
</dbReference>
<keyword evidence="2" id="KW-0539">Nucleus</keyword>
<dbReference type="Gene3D" id="3.30.720.50">
    <property type="match status" value="1"/>
</dbReference>